<proteinExistence type="predicted"/>
<keyword evidence="6" id="KW-1185">Reference proteome</keyword>
<dbReference type="Pfam" id="PF13767">
    <property type="entry name" value="DUF4168"/>
    <property type="match status" value="1"/>
</dbReference>
<evidence type="ECO:0000313" key="5">
    <source>
        <dbReference type="Proteomes" id="UP000245216"/>
    </source>
</evidence>
<feature type="chain" id="PRO_5015625324" evidence="1">
    <location>
        <begin position="26"/>
        <end position="127"/>
    </location>
</feature>
<reference evidence="3 5" key="1">
    <citation type="submission" date="2018-05" db="EMBL/GenBank/DDBJ databases">
        <title>Genome Sequence of an Efficient Indole-Degrading Bacterium, Alcaligenes sp.YBY.</title>
        <authorList>
            <person name="Yang B."/>
        </authorList>
    </citation>
    <scope>NUCLEOTIDE SEQUENCE [LARGE SCALE GENOMIC DNA]</scope>
    <source>
        <strain evidence="3 5">YBY</strain>
    </source>
</reference>
<name>A0A2U2BI43_ALCFA</name>
<feature type="domain" description="DUF4168" evidence="2">
    <location>
        <begin position="47"/>
        <end position="122"/>
    </location>
</feature>
<evidence type="ECO:0000313" key="3">
    <source>
        <dbReference type="EMBL" id="PWE13647.1"/>
    </source>
</evidence>
<feature type="signal peptide" evidence="1">
    <location>
        <begin position="1"/>
        <end position="25"/>
    </location>
</feature>
<dbReference type="Proteomes" id="UP001211866">
    <property type="component" value="Chromosome"/>
</dbReference>
<protein>
    <submittedName>
        <fullName evidence="3">DUF4168 domain-containing protein</fullName>
    </submittedName>
</protein>
<sequence>MQPSVKAFLAATAVAFGMYSPFAMAQGNAAPANSAAPAATQIVKPTDSQLEQYARTYKKVAQTASEYQPRLDAAKSDAERQAIVQEADQRLVGVVSANGMDLADYNGISLAIQQDPALRQRVEGMLK</sequence>
<organism evidence="3 5">
    <name type="scientific">Alcaligenes faecalis</name>
    <dbReference type="NCBI Taxonomy" id="511"/>
    <lineage>
        <taxon>Bacteria</taxon>
        <taxon>Pseudomonadati</taxon>
        <taxon>Pseudomonadota</taxon>
        <taxon>Betaproteobacteria</taxon>
        <taxon>Burkholderiales</taxon>
        <taxon>Alcaligenaceae</taxon>
        <taxon>Alcaligenes</taxon>
    </lineage>
</organism>
<evidence type="ECO:0000256" key="1">
    <source>
        <dbReference type="SAM" id="SignalP"/>
    </source>
</evidence>
<keyword evidence="1" id="KW-0732">Signal</keyword>
<dbReference type="EMBL" id="CP096916">
    <property type="protein sequence ID" value="WBM37526.1"/>
    <property type="molecule type" value="Genomic_DNA"/>
</dbReference>
<accession>A0A2U2BI43</accession>
<gene>
    <name evidence="3" type="ORF">DF183_10725</name>
    <name evidence="4" type="ORF">M2J83_17240</name>
</gene>
<dbReference type="AlphaFoldDB" id="A0A2U2BI43"/>
<evidence type="ECO:0000313" key="4">
    <source>
        <dbReference type="EMBL" id="WBM37526.1"/>
    </source>
</evidence>
<dbReference type="RefSeq" id="WP_026485377.1">
    <property type="nucleotide sequence ID" value="NZ_CAXOJJ010000010.1"/>
</dbReference>
<dbReference type="KEGG" id="afa:UZ73_14390"/>
<dbReference type="Proteomes" id="UP000245216">
    <property type="component" value="Unassembled WGS sequence"/>
</dbReference>
<dbReference type="EMBL" id="QEXO01000003">
    <property type="protein sequence ID" value="PWE13647.1"/>
    <property type="molecule type" value="Genomic_DNA"/>
</dbReference>
<evidence type="ECO:0000259" key="2">
    <source>
        <dbReference type="Pfam" id="PF13767"/>
    </source>
</evidence>
<evidence type="ECO:0000313" key="6">
    <source>
        <dbReference type="Proteomes" id="UP001211866"/>
    </source>
</evidence>
<reference evidence="3 5" key="2">
    <citation type="submission" date="2018-05" db="EMBL/GenBank/DDBJ databases">
        <authorList>
            <person name="Lanie J.A."/>
            <person name="Ng W.-L."/>
            <person name="Kazmierczak K.M."/>
            <person name="Andrzejewski T.M."/>
            <person name="Davidsen T.M."/>
            <person name="Wayne K.J."/>
            <person name="Tettelin H."/>
            <person name="Glass J.I."/>
            <person name="Rusch D."/>
            <person name="Podicherti R."/>
            <person name="Tsui H.-C.T."/>
            <person name="Winkler M.E."/>
        </authorList>
    </citation>
    <scope>NUCLEOTIDE SEQUENCE [LARGE SCALE GENOMIC DNA]</scope>
    <source>
        <strain evidence="3 5">YBY</strain>
    </source>
</reference>
<dbReference type="InterPro" id="IPR025433">
    <property type="entry name" value="DUF4168"/>
</dbReference>
<reference evidence="4 6" key="3">
    <citation type="submission" date="2022-05" db="EMBL/GenBank/DDBJ databases">
        <title>Complete sequence of strain NY11312.</title>
        <authorList>
            <person name="Zhou D."/>
        </authorList>
    </citation>
    <scope>NUCLEOTIDE SEQUENCE [LARGE SCALE GENOMIC DNA]</scope>
    <source>
        <strain evidence="4 6">NY11312</strain>
    </source>
</reference>
<dbReference type="GeneID" id="94040816"/>